<keyword evidence="4 12" id="KW-0328">Glycosyltransferase</keyword>
<evidence type="ECO:0000256" key="7">
    <source>
        <dbReference type="ARBA" id="ARBA00022968"/>
    </source>
</evidence>
<comment type="subcellular location">
    <subcellularLocation>
        <location evidence="1">Golgi apparatus membrane</location>
        <topology evidence="1">Single-pass type II membrane protein</topology>
    </subcellularLocation>
    <subcellularLocation>
        <location evidence="12">Golgi apparatus</location>
        <location evidence="12">Golgi stack membrane</location>
        <topology evidence="12">Single-pass type II membrane protein</topology>
    </subcellularLocation>
</comment>
<evidence type="ECO:0000256" key="11">
    <source>
        <dbReference type="ARBA" id="ARBA00023180"/>
    </source>
</evidence>
<comment type="caution">
    <text evidence="15">The sequence shown here is derived from an EMBL/GenBank/DDBJ whole genome shotgun (WGS) entry which is preliminary data.</text>
</comment>
<keyword evidence="5 12" id="KW-0808">Transferase</keyword>
<accession>A0ABQ9EKJ6</accession>
<dbReference type="SUPFAM" id="SSF53756">
    <property type="entry name" value="UDP-Glycosyltransferase/glycogen phosphorylase"/>
    <property type="match status" value="1"/>
</dbReference>
<keyword evidence="7" id="KW-0735">Signal-anchor</keyword>
<dbReference type="Pfam" id="PF00852">
    <property type="entry name" value="Glyco_transf_10"/>
    <property type="match status" value="1"/>
</dbReference>
<evidence type="ECO:0000256" key="3">
    <source>
        <dbReference type="ARBA" id="ARBA00008919"/>
    </source>
</evidence>
<dbReference type="PANTHER" id="PTHR48438">
    <property type="entry name" value="ALPHA-(1,3)-FUCOSYLTRANSFERASE C-RELATED"/>
    <property type="match status" value="1"/>
</dbReference>
<evidence type="ECO:0000256" key="8">
    <source>
        <dbReference type="ARBA" id="ARBA00022989"/>
    </source>
</evidence>
<keyword evidence="9 12" id="KW-0333">Golgi apparatus</keyword>
<evidence type="ECO:0000256" key="10">
    <source>
        <dbReference type="ARBA" id="ARBA00023136"/>
    </source>
</evidence>
<evidence type="ECO:0000256" key="5">
    <source>
        <dbReference type="ARBA" id="ARBA00022679"/>
    </source>
</evidence>
<feature type="domain" description="Fucosyltransferase N-terminal" evidence="14">
    <location>
        <begin position="89"/>
        <end position="196"/>
    </location>
</feature>
<keyword evidence="10" id="KW-0472">Membrane</keyword>
<dbReference type="EMBL" id="JARBDR010000813">
    <property type="protein sequence ID" value="KAJ8305784.1"/>
    <property type="molecule type" value="Genomic_DNA"/>
</dbReference>
<dbReference type="Proteomes" id="UP001217089">
    <property type="component" value="Unassembled WGS sequence"/>
</dbReference>
<name>A0ABQ9EKJ6_TEGGR</name>
<reference evidence="15 16" key="1">
    <citation type="submission" date="2022-12" db="EMBL/GenBank/DDBJ databases">
        <title>Chromosome-level genome of Tegillarca granosa.</title>
        <authorList>
            <person name="Kim J."/>
        </authorList>
    </citation>
    <scope>NUCLEOTIDE SEQUENCE [LARGE SCALE GENOMIC DNA]</scope>
    <source>
        <strain evidence="15">Teg-2019</strain>
        <tissue evidence="15">Adductor muscle</tissue>
    </source>
</reference>
<evidence type="ECO:0000256" key="4">
    <source>
        <dbReference type="ARBA" id="ARBA00022676"/>
    </source>
</evidence>
<dbReference type="InterPro" id="IPR038577">
    <property type="entry name" value="GT10-like_C_sf"/>
</dbReference>
<comment type="similarity">
    <text evidence="3 12">Belongs to the glycosyltransferase 10 family.</text>
</comment>
<dbReference type="PANTHER" id="PTHR48438:SF1">
    <property type="entry name" value="ALPHA-(1,3)-FUCOSYLTRANSFERASE C-RELATED"/>
    <property type="match status" value="1"/>
</dbReference>
<gene>
    <name evidence="15" type="ORF">KUTeg_016329</name>
</gene>
<evidence type="ECO:0000256" key="2">
    <source>
        <dbReference type="ARBA" id="ARBA00004922"/>
    </source>
</evidence>
<evidence type="ECO:0000256" key="9">
    <source>
        <dbReference type="ARBA" id="ARBA00023034"/>
    </source>
</evidence>
<keyword evidence="11" id="KW-0325">Glycoprotein</keyword>
<keyword evidence="16" id="KW-1185">Reference proteome</keyword>
<keyword evidence="8" id="KW-1133">Transmembrane helix</keyword>
<dbReference type="InterPro" id="IPR031481">
    <property type="entry name" value="Glyco_tran_10_N"/>
</dbReference>
<dbReference type="Pfam" id="PF17039">
    <property type="entry name" value="Glyco_tran_10_N"/>
    <property type="match status" value="1"/>
</dbReference>
<evidence type="ECO:0000256" key="1">
    <source>
        <dbReference type="ARBA" id="ARBA00004323"/>
    </source>
</evidence>
<evidence type="ECO:0000313" key="15">
    <source>
        <dbReference type="EMBL" id="KAJ8305784.1"/>
    </source>
</evidence>
<dbReference type="EC" id="2.4.1.-" evidence="12"/>
<dbReference type="InterPro" id="IPR001503">
    <property type="entry name" value="Glyco_trans_10"/>
</dbReference>
<organism evidence="15 16">
    <name type="scientific">Tegillarca granosa</name>
    <name type="common">Malaysian cockle</name>
    <name type="synonym">Anadara granosa</name>
    <dbReference type="NCBI Taxonomy" id="220873"/>
    <lineage>
        <taxon>Eukaryota</taxon>
        <taxon>Metazoa</taxon>
        <taxon>Spiralia</taxon>
        <taxon>Lophotrochozoa</taxon>
        <taxon>Mollusca</taxon>
        <taxon>Bivalvia</taxon>
        <taxon>Autobranchia</taxon>
        <taxon>Pteriomorphia</taxon>
        <taxon>Arcoida</taxon>
        <taxon>Arcoidea</taxon>
        <taxon>Arcidae</taxon>
        <taxon>Tegillarca</taxon>
    </lineage>
</organism>
<evidence type="ECO:0000259" key="13">
    <source>
        <dbReference type="Pfam" id="PF00852"/>
    </source>
</evidence>
<feature type="domain" description="Fucosyltransferase C-terminal" evidence="13">
    <location>
        <begin position="218"/>
        <end position="393"/>
    </location>
</feature>
<keyword evidence="6 12" id="KW-0812">Transmembrane</keyword>
<dbReference type="InterPro" id="IPR055270">
    <property type="entry name" value="Glyco_tran_10_C"/>
</dbReference>
<evidence type="ECO:0000259" key="14">
    <source>
        <dbReference type="Pfam" id="PF17039"/>
    </source>
</evidence>
<evidence type="ECO:0000256" key="12">
    <source>
        <dbReference type="RuleBase" id="RU003832"/>
    </source>
</evidence>
<protein>
    <recommendedName>
        <fullName evidence="12">Fucosyltransferase</fullName>
        <ecNumber evidence="12">2.4.1.-</ecNumber>
    </recommendedName>
</protein>
<evidence type="ECO:0000256" key="6">
    <source>
        <dbReference type="ARBA" id="ARBA00022692"/>
    </source>
</evidence>
<proteinExistence type="inferred from homology"/>
<sequence length="411" mass="47993">MTESLITLNSEITLKVENSTATPGRHFVTEIPDLNIENLDIGKQYSVEELLPDGIKIHNADDDRIMLQLNHVPKDYQEAVRYERPVKKKTIYFYGGLKRWGMPDAKTYFKEHKCKIDKCDFIDDTKEGRNADAIVFSNPGKLPWKKPWPRSFQKQIWALLMLESPFHTRRISDDYKNMFNWTMTYRRDSTISTPYQKIQIDRNRKLKQNHTMPNMAAGKTKKVAWFVSNCVQVQSGRMKYAEELSKHIDVDIFGSCGKKRCSKRNMGSCFDILNKDYKFYLSFENSKCKHYVTEKLFENALRNNIVPVVLGASPVDYQLIAPPGSFIHVEDFSSPKALADYLHKLDSNDELYNQYFEWKSYGTFIDAAPWCRFCAMLHETELPNTWYSDINDWWGAKTTCIGRGNWPKNLE</sequence>
<evidence type="ECO:0000313" key="16">
    <source>
        <dbReference type="Proteomes" id="UP001217089"/>
    </source>
</evidence>
<comment type="pathway">
    <text evidence="2">Protein modification; protein glycosylation.</text>
</comment>
<dbReference type="Gene3D" id="3.40.50.11660">
    <property type="entry name" value="Glycosyl transferase family 10, C-terminal domain"/>
    <property type="match status" value="1"/>
</dbReference>